<accession>A0A199P0S1</accession>
<dbReference type="AlphaFoldDB" id="A0A199P0S1"/>
<reference evidence="1 2" key="1">
    <citation type="submission" date="2016-04" db="EMBL/GenBank/DDBJ databases">
        <title>Xanthomonas translucens phylogeny.</title>
        <authorList>
            <person name="Langlois P."/>
        </authorList>
    </citation>
    <scope>NUCLEOTIDE SEQUENCE [LARGE SCALE GENOMIC DNA]</scope>
    <source>
        <strain evidence="1 2">B99</strain>
    </source>
</reference>
<dbReference type="GO" id="GO:0005737">
    <property type="term" value="C:cytoplasm"/>
    <property type="evidence" value="ECO:0007669"/>
    <property type="project" value="TreeGrafter"/>
</dbReference>
<dbReference type="NCBIfam" id="TIGR01488">
    <property type="entry name" value="HAD-SF-IB"/>
    <property type="match status" value="1"/>
</dbReference>
<dbReference type="GO" id="GO:0036424">
    <property type="term" value="F:L-phosphoserine phosphatase activity"/>
    <property type="evidence" value="ECO:0007669"/>
    <property type="project" value="TreeGrafter"/>
</dbReference>
<dbReference type="Proteomes" id="UP000093858">
    <property type="component" value="Unassembled WGS sequence"/>
</dbReference>
<dbReference type="GO" id="GO:0016740">
    <property type="term" value="F:transferase activity"/>
    <property type="evidence" value="ECO:0007669"/>
    <property type="project" value="UniProtKB-KW"/>
</dbReference>
<proteinExistence type="predicted"/>
<dbReference type="NCBIfam" id="TIGR01490">
    <property type="entry name" value="HAD-SF-IB-hyp1"/>
    <property type="match status" value="1"/>
</dbReference>
<keyword evidence="1" id="KW-0808">Transferase</keyword>
<dbReference type="Gene3D" id="1.20.1440.100">
    <property type="entry name" value="SG protein - dephosphorylation function"/>
    <property type="match status" value="1"/>
</dbReference>
<dbReference type="SUPFAM" id="SSF56784">
    <property type="entry name" value="HAD-like"/>
    <property type="match status" value="1"/>
</dbReference>
<name>A0A199P0S1_9XANT</name>
<dbReference type="GO" id="GO:0006564">
    <property type="term" value="P:L-serine biosynthetic process"/>
    <property type="evidence" value="ECO:0007669"/>
    <property type="project" value="TreeGrafter"/>
</dbReference>
<dbReference type="PANTHER" id="PTHR43344">
    <property type="entry name" value="PHOSPHOSERINE PHOSPHATASE"/>
    <property type="match status" value="1"/>
</dbReference>
<dbReference type="PANTHER" id="PTHR43344:SF14">
    <property type="entry name" value="HAD-IB FAMILY HYDROLASE"/>
    <property type="match status" value="1"/>
</dbReference>
<dbReference type="InterPro" id="IPR006385">
    <property type="entry name" value="HAD_hydro_SerB1"/>
</dbReference>
<dbReference type="RefSeq" id="WP_064540035.1">
    <property type="nucleotide sequence ID" value="NZ_LWSU01000219.1"/>
</dbReference>
<organism evidence="1 2">
    <name type="scientific">Xanthomonas graminis pv. poae</name>
    <dbReference type="NCBI Taxonomy" id="227946"/>
    <lineage>
        <taxon>Bacteria</taxon>
        <taxon>Pseudomonadati</taxon>
        <taxon>Pseudomonadota</taxon>
        <taxon>Gammaproteobacteria</taxon>
        <taxon>Lysobacterales</taxon>
        <taxon>Lysobacteraceae</taxon>
        <taxon>Xanthomonas</taxon>
        <taxon>Xanthomonas translucens group</taxon>
        <taxon>Xanthomonas graminis</taxon>
    </lineage>
</organism>
<dbReference type="InterPro" id="IPR023214">
    <property type="entry name" value="HAD_sf"/>
</dbReference>
<dbReference type="GO" id="GO:0000287">
    <property type="term" value="F:magnesium ion binding"/>
    <property type="evidence" value="ECO:0007669"/>
    <property type="project" value="TreeGrafter"/>
</dbReference>
<dbReference type="InterPro" id="IPR050582">
    <property type="entry name" value="HAD-like_SerB"/>
</dbReference>
<evidence type="ECO:0000313" key="2">
    <source>
        <dbReference type="Proteomes" id="UP000093858"/>
    </source>
</evidence>
<protein>
    <submittedName>
        <fullName evidence="1">Phosphotransferase</fullName>
    </submittedName>
</protein>
<dbReference type="InterPro" id="IPR036412">
    <property type="entry name" value="HAD-like_sf"/>
</dbReference>
<gene>
    <name evidence="1" type="ORF">A6R73_19000</name>
</gene>
<evidence type="ECO:0000313" key="1">
    <source>
        <dbReference type="EMBL" id="OAX54772.1"/>
    </source>
</evidence>
<dbReference type="EMBL" id="LWSU01000219">
    <property type="protein sequence ID" value="OAX54772.1"/>
    <property type="molecule type" value="Genomic_DNA"/>
</dbReference>
<dbReference type="CDD" id="cd02612">
    <property type="entry name" value="HAD_PGPPase"/>
    <property type="match status" value="1"/>
</dbReference>
<sequence>MELTQRSLALFDFDHTVTTTDTYARFLRRVATPQQLARAKWSVGPWLAGYGLGLVSAQAIRRRVTRSVFAGRAAGEIAAQARAYAHEVLPTLLRPEIMQRIAWHRAQGDCVVLVSGSLDLYLQPWCEQHGLALICNRLEARDGQLTGRYADGDCGPHKARLIRARYDVAAYPRVYAYGDSHEDRPMLALAHERWYGGRRVA</sequence>
<comment type="caution">
    <text evidence="1">The sequence shown here is derived from an EMBL/GenBank/DDBJ whole genome shotgun (WGS) entry which is preliminary data.</text>
</comment>
<dbReference type="Pfam" id="PF12710">
    <property type="entry name" value="HAD"/>
    <property type="match status" value="1"/>
</dbReference>
<dbReference type="Gene3D" id="3.40.50.1000">
    <property type="entry name" value="HAD superfamily/HAD-like"/>
    <property type="match status" value="1"/>
</dbReference>